<accession>D5RJH7</accession>
<dbReference type="Proteomes" id="UP000005324">
    <property type="component" value="Unassembled WGS sequence"/>
</dbReference>
<sequence length="141" mass="14618">MIKKQGSAVWQGGIKDGKGEISTESGALSAYPYGFATRFEGKPGSNPEELIGAAHAACFSMALSLILEQAGLKAERLDTQATVSLEKQAEGFAITAVHLVLKGRVPGATAEQFQELAGKAKAGCPVSKLLKAEITLDASLA</sequence>
<protein>
    <submittedName>
        <fullName evidence="1">Peroxiredoxin, OsmC subfamily</fullName>
        <ecNumber evidence="1">1.11.1.-</ecNumber>
    </submittedName>
</protein>
<comment type="caution">
    <text evidence="1">The sequence shown here is derived from an EMBL/GenBank/DDBJ whole genome shotgun (WGS) entry which is preliminary data.</text>
</comment>
<dbReference type="RefSeq" id="WP_007005086.1">
    <property type="nucleotide sequence ID" value="NZ_GG770781.1"/>
</dbReference>
<dbReference type="InterPro" id="IPR015946">
    <property type="entry name" value="KH_dom-like_a/b"/>
</dbReference>
<evidence type="ECO:0000313" key="1">
    <source>
        <dbReference type="EMBL" id="EFH12543.1"/>
    </source>
</evidence>
<dbReference type="SUPFAM" id="SSF82784">
    <property type="entry name" value="OsmC-like"/>
    <property type="match status" value="1"/>
</dbReference>
<dbReference type="Pfam" id="PF02566">
    <property type="entry name" value="OsmC"/>
    <property type="match status" value="1"/>
</dbReference>
<keyword evidence="1" id="KW-0560">Oxidoreductase</keyword>
<dbReference type="InterPro" id="IPR019904">
    <property type="entry name" value="Peroxiredoxin_OsmC"/>
</dbReference>
<dbReference type="EC" id="1.11.1.-" evidence="1"/>
<dbReference type="PANTHER" id="PTHR42830">
    <property type="entry name" value="OSMOTICALLY INDUCIBLE FAMILY PROTEIN"/>
    <property type="match status" value="1"/>
</dbReference>
<dbReference type="HOGENOM" id="CLU_106355_1_0_5"/>
<organism evidence="1 2">
    <name type="scientific">Pseudoroseomonas cervicalis ATCC 49957</name>
    <dbReference type="NCBI Taxonomy" id="525371"/>
    <lineage>
        <taxon>Bacteria</taxon>
        <taxon>Pseudomonadati</taxon>
        <taxon>Pseudomonadota</taxon>
        <taxon>Alphaproteobacteria</taxon>
        <taxon>Acetobacterales</taxon>
        <taxon>Roseomonadaceae</taxon>
        <taxon>Roseomonas</taxon>
    </lineage>
</organism>
<dbReference type="OrthoDB" id="9807532at2"/>
<dbReference type="InterPro" id="IPR036102">
    <property type="entry name" value="OsmC/Ohrsf"/>
</dbReference>
<keyword evidence="2" id="KW-1185">Reference proteome</keyword>
<gene>
    <name evidence="1" type="primary">osmC</name>
    <name evidence="1" type="ORF">HMPREF0731_1237</name>
</gene>
<proteinExistence type="predicted"/>
<dbReference type="PANTHER" id="PTHR42830:SF1">
    <property type="entry name" value="OSMOTICALLY INDUCIBLE FAMILY PROTEIN"/>
    <property type="match status" value="1"/>
</dbReference>
<reference evidence="1 2" key="1">
    <citation type="submission" date="2010-04" db="EMBL/GenBank/DDBJ databases">
        <authorList>
            <person name="Qin X."/>
            <person name="Bachman B."/>
            <person name="Battles P."/>
            <person name="Bell A."/>
            <person name="Bess C."/>
            <person name="Bickham C."/>
            <person name="Chaboub L."/>
            <person name="Chen D."/>
            <person name="Coyle M."/>
            <person name="Deiros D.R."/>
            <person name="Dinh H."/>
            <person name="Forbes L."/>
            <person name="Fowler G."/>
            <person name="Francisco L."/>
            <person name="Fu Q."/>
            <person name="Gubbala S."/>
            <person name="Hale W."/>
            <person name="Han Y."/>
            <person name="Hemphill L."/>
            <person name="Highlander S.K."/>
            <person name="Hirani K."/>
            <person name="Hogues M."/>
            <person name="Jackson L."/>
            <person name="Jakkamsetti A."/>
            <person name="Javaid M."/>
            <person name="Jiang H."/>
            <person name="Korchina V."/>
            <person name="Kovar C."/>
            <person name="Lara F."/>
            <person name="Lee S."/>
            <person name="Mata R."/>
            <person name="Mathew T."/>
            <person name="Moen C."/>
            <person name="Morales K."/>
            <person name="Munidasa M."/>
            <person name="Nazareth L."/>
            <person name="Ngo R."/>
            <person name="Nguyen L."/>
            <person name="Okwuonu G."/>
            <person name="Ongeri F."/>
            <person name="Patil S."/>
            <person name="Petrosino J."/>
            <person name="Pham C."/>
            <person name="Pham P."/>
            <person name="Pu L.-L."/>
            <person name="Puazo M."/>
            <person name="Raj R."/>
            <person name="Reid J."/>
            <person name="Rouhana J."/>
            <person name="Saada N."/>
            <person name="Shang Y."/>
            <person name="Simmons D."/>
            <person name="Thornton R."/>
            <person name="Warren J."/>
            <person name="Weissenberger G."/>
            <person name="Zhang J."/>
            <person name="Zhang L."/>
            <person name="Zhou C."/>
            <person name="Zhu D."/>
            <person name="Muzny D."/>
            <person name="Worley K."/>
            <person name="Gibbs R."/>
        </authorList>
    </citation>
    <scope>NUCLEOTIDE SEQUENCE [LARGE SCALE GENOMIC DNA]</scope>
    <source>
        <strain evidence="1 2">ATCC 49957</strain>
    </source>
</reference>
<name>D5RJH7_9PROT</name>
<dbReference type="EMBL" id="ADVL01000205">
    <property type="protein sequence ID" value="EFH12543.1"/>
    <property type="molecule type" value="Genomic_DNA"/>
</dbReference>
<keyword evidence="1" id="KW-0575">Peroxidase</keyword>
<dbReference type="GO" id="GO:0006979">
    <property type="term" value="P:response to oxidative stress"/>
    <property type="evidence" value="ECO:0007669"/>
    <property type="project" value="InterPro"/>
</dbReference>
<dbReference type="NCBIfam" id="TIGR03562">
    <property type="entry name" value="osmo_induc_OsmC"/>
    <property type="match status" value="1"/>
</dbReference>
<dbReference type="InterPro" id="IPR003718">
    <property type="entry name" value="OsmC/Ohr_fam"/>
</dbReference>
<dbReference type="InterPro" id="IPR052707">
    <property type="entry name" value="OsmC_Ohr_Peroxiredoxin"/>
</dbReference>
<dbReference type="AlphaFoldDB" id="D5RJH7"/>
<dbReference type="Gene3D" id="3.30.300.20">
    <property type="match status" value="1"/>
</dbReference>
<evidence type="ECO:0000313" key="2">
    <source>
        <dbReference type="Proteomes" id="UP000005324"/>
    </source>
</evidence>
<dbReference type="GO" id="GO:0004601">
    <property type="term" value="F:peroxidase activity"/>
    <property type="evidence" value="ECO:0007669"/>
    <property type="project" value="UniProtKB-KW"/>
</dbReference>